<accession>A0ABY7YZQ3</accession>
<keyword evidence="1" id="KW-0732">Signal</keyword>
<keyword evidence="3" id="KW-1185">Reference proteome</keyword>
<feature type="chain" id="PRO_5047194989" evidence="1">
    <location>
        <begin position="28"/>
        <end position="327"/>
    </location>
</feature>
<dbReference type="InterPro" id="IPR021516">
    <property type="entry name" value="DUF3179"/>
</dbReference>
<feature type="signal peptide" evidence="1">
    <location>
        <begin position="1"/>
        <end position="27"/>
    </location>
</feature>
<dbReference type="EMBL" id="CP118247">
    <property type="protein sequence ID" value="WDR06369.1"/>
    <property type="molecule type" value="Genomic_DNA"/>
</dbReference>
<dbReference type="Pfam" id="PF11376">
    <property type="entry name" value="DUF3179"/>
    <property type="match status" value="1"/>
</dbReference>
<organism evidence="2 3">
    <name type="scientific">Devosia rhodophyticola</name>
    <dbReference type="NCBI Taxonomy" id="3026423"/>
    <lineage>
        <taxon>Bacteria</taxon>
        <taxon>Pseudomonadati</taxon>
        <taxon>Pseudomonadota</taxon>
        <taxon>Alphaproteobacteria</taxon>
        <taxon>Hyphomicrobiales</taxon>
        <taxon>Devosiaceae</taxon>
        <taxon>Devosia</taxon>
    </lineage>
</organism>
<protein>
    <submittedName>
        <fullName evidence="2">DUF3179 domain-containing protein</fullName>
    </submittedName>
</protein>
<evidence type="ECO:0000313" key="3">
    <source>
        <dbReference type="Proteomes" id="UP001222118"/>
    </source>
</evidence>
<dbReference type="RefSeq" id="WP_282211883.1">
    <property type="nucleotide sequence ID" value="NZ_CP118247.1"/>
</dbReference>
<reference evidence="2 3" key="1">
    <citation type="submission" date="2023-02" db="EMBL/GenBank/DDBJ databases">
        <title>Devosia chondri sp. nov., isolated from the phycosphere of marine algae.</title>
        <authorList>
            <person name="Kim J.M."/>
            <person name="Lee J.K."/>
            <person name="Choi B.J."/>
            <person name="Bayburt H."/>
            <person name="Jeon C.O."/>
        </authorList>
    </citation>
    <scope>NUCLEOTIDE SEQUENCE [LARGE SCALE GENOMIC DNA]</scope>
    <source>
        <strain evidence="2 3">G2-5</strain>
    </source>
</reference>
<evidence type="ECO:0000256" key="1">
    <source>
        <dbReference type="SAM" id="SignalP"/>
    </source>
</evidence>
<proteinExistence type="predicted"/>
<dbReference type="PROSITE" id="PS51257">
    <property type="entry name" value="PROKAR_LIPOPROTEIN"/>
    <property type="match status" value="1"/>
</dbReference>
<evidence type="ECO:0000313" key="2">
    <source>
        <dbReference type="EMBL" id="WDR06369.1"/>
    </source>
</evidence>
<dbReference type="Proteomes" id="UP001222118">
    <property type="component" value="Chromosome"/>
</dbReference>
<gene>
    <name evidence="2" type="ORF">PSQ90_02565</name>
</gene>
<name>A0ABY7YZQ3_9HYPH</name>
<sequence length="327" mass="36291">MERNHQIYPVMALACLIYLASAAFAQAQTSAWSGEGWETDFSQSSIDLSEIISGGPPRDGIPSIDNPRFESADAITDIDGREPVIQFPIEGDSRAYPLRVLIWHEIVNDVVDSVPVAVTYCPLCNAAIVFDRRLDGQTLEFGTTGKLRHSDLIMYDRTTQSWWQQFSGDAVVGALTGRDLKKMPSRIVSFEKFRQDNPSGQVLVPNDPNFRRYGDNPYQNYDTAERPFLFQGELPDDIAAMAHVVVVDTGAEPIIVSLERVRKSAYERNGYTVSYQDGVASALDAHSIEQGRDIGTVVVTKDGADIVHDLTFAFVAHVFYPDVPIIQ</sequence>